<sequence>MTTAFCKNVFLTGTDILAECATYDRSQRQTRENFNGGVNNSLSTTIATFAAENDDQNRSAADPMLTMFPRMPKIQAPLSMPRYESFFPATENSADAVVNYRSTSQDRRNSNVSPYTVAEQSRTAAGQNFPSSSSSIRNAGDGSQNGGDFVQRFRNLGIHFNTQIR</sequence>
<reference evidence="3" key="1">
    <citation type="submission" date="2022-11" db="UniProtKB">
        <authorList>
            <consortium name="WormBaseParasite"/>
        </authorList>
    </citation>
    <scope>IDENTIFICATION</scope>
</reference>
<evidence type="ECO:0000313" key="2">
    <source>
        <dbReference type="Proteomes" id="UP000887565"/>
    </source>
</evidence>
<keyword evidence="2" id="KW-1185">Reference proteome</keyword>
<feature type="region of interest" description="Disordered" evidence="1">
    <location>
        <begin position="101"/>
        <end position="148"/>
    </location>
</feature>
<feature type="compositionally biased region" description="Polar residues" evidence="1">
    <location>
        <begin position="110"/>
        <end position="137"/>
    </location>
</feature>
<proteinExistence type="predicted"/>
<protein>
    <submittedName>
        <fullName evidence="3">Uncharacterized protein</fullName>
    </submittedName>
</protein>
<organism evidence="2 3">
    <name type="scientific">Romanomermis culicivorax</name>
    <name type="common">Nematode worm</name>
    <dbReference type="NCBI Taxonomy" id="13658"/>
    <lineage>
        <taxon>Eukaryota</taxon>
        <taxon>Metazoa</taxon>
        <taxon>Ecdysozoa</taxon>
        <taxon>Nematoda</taxon>
        <taxon>Enoplea</taxon>
        <taxon>Dorylaimia</taxon>
        <taxon>Mermithida</taxon>
        <taxon>Mermithoidea</taxon>
        <taxon>Mermithidae</taxon>
        <taxon>Romanomermis</taxon>
    </lineage>
</organism>
<dbReference type="WBParaSite" id="nRc.2.0.1.t03929-RA">
    <property type="protein sequence ID" value="nRc.2.0.1.t03929-RA"/>
    <property type="gene ID" value="nRc.2.0.1.g03929"/>
</dbReference>
<evidence type="ECO:0000313" key="3">
    <source>
        <dbReference type="WBParaSite" id="nRc.2.0.1.t03929-RA"/>
    </source>
</evidence>
<dbReference type="AlphaFoldDB" id="A0A915HQD5"/>
<evidence type="ECO:0000256" key="1">
    <source>
        <dbReference type="SAM" id="MobiDB-lite"/>
    </source>
</evidence>
<name>A0A915HQD5_ROMCU</name>
<dbReference type="Proteomes" id="UP000887565">
    <property type="component" value="Unplaced"/>
</dbReference>
<accession>A0A915HQD5</accession>